<keyword evidence="2" id="KW-1185">Reference proteome</keyword>
<reference evidence="1 2" key="1">
    <citation type="submission" date="2023-04" db="EMBL/GenBank/DDBJ databases">
        <title>YMD61, complete Genome.</title>
        <authorList>
            <person name="Zhang J."/>
        </authorList>
    </citation>
    <scope>NUCLEOTIDE SEQUENCE [LARGE SCALE GENOMIC DNA]</scope>
    <source>
        <strain evidence="1 2">YMD61</strain>
    </source>
</reference>
<dbReference type="Proteomes" id="UP001230978">
    <property type="component" value="Chromosome"/>
</dbReference>
<dbReference type="EMBL" id="CP124535">
    <property type="protein sequence ID" value="WGV17951.1"/>
    <property type="molecule type" value="Genomic_DNA"/>
</dbReference>
<organism evidence="1 2">
    <name type="scientific">Fuscovulum ytuae</name>
    <dbReference type="NCBI Taxonomy" id="3042299"/>
    <lineage>
        <taxon>Bacteria</taxon>
        <taxon>Pseudomonadati</taxon>
        <taxon>Pseudomonadota</taxon>
        <taxon>Alphaproteobacteria</taxon>
        <taxon>Rhodobacterales</taxon>
        <taxon>Paracoccaceae</taxon>
        <taxon>Fuscovulum</taxon>
    </lineage>
</organism>
<gene>
    <name evidence="1" type="ORF">QF092_09280</name>
</gene>
<evidence type="ECO:0000313" key="2">
    <source>
        <dbReference type="Proteomes" id="UP001230978"/>
    </source>
</evidence>
<dbReference type="PIRSF" id="PIRSF012608">
    <property type="entry name" value="UCP012608"/>
    <property type="match status" value="1"/>
</dbReference>
<sequence>MEVLLNGLSTALQPGTALTDRILNWPGDPGPAGDALPLRLAAGLHALALTGTDPALAKAYAARDPLPAALNALHSHATHLDLWLDNPPQTNEVRRSAPLLAAAHLLTARHGLPLTLSELGASAGLNLLWDRCTLTLPGLTLGQGPIPLSPEWDGPLPPATPLTISDRAGCDLYPVIDRLRLLAYLWPDQPDRLTRTEAALAEADTLRPPIAQSDAADWLDQRLAASRPGSLHIVFHTIAAQYFPATTRARIATAMADAGARATQAAPLAHLTMEADGTPDGAALALTTWPGGQTEPLGRACFHGRWVRWAPQT</sequence>
<protein>
    <submittedName>
        <fullName evidence="1">DUF2332 family protein</fullName>
    </submittedName>
</protein>
<dbReference type="InterPro" id="IPR011200">
    <property type="entry name" value="UCP012608"/>
</dbReference>
<accession>A0ABY8QBT2</accession>
<name>A0ABY8QBT2_9RHOB</name>
<dbReference type="Pfam" id="PF10094">
    <property type="entry name" value="DUF2332"/>
    <property type="match status" value="1"/>
</dbReference>
<evidence type="ECO:0000313" key="1">
    <source>
        <dbReference type="EMBL" id="WGV17951.1"/>
    </source>
</evidence>
<proteinExistence type="predicted"/>